<dbReference type="GO" id="GO:0042026">
    <property type="term" value="P:protein refolding"/>
    <property type="evidence" value="ECO:0007669"/>
    <property type="project" value="TreeGrafter"/>
</dbReference>
<dbReference type="PRINTS" id="PR00625">
    <property type="entry name" value="JDOMAIN"/>
</dbReference>
<dbReference type="AlphaFoldDB" id="Q10XJ1"/>
<sequence length="333" mass="37824">MQNFRNYYQILDISKDASVDEIKKAYRKLARQFHPDVNPGSKEAEEKFKDINEAYDILSDVEKRLEYDKFIRYWKPKGIASRMGMRVPDFRNWGDNLSGNGVKSDKNVDVSDFSDFNTFVDQLLGRRREVKTPATATKPKTQSSSVYRPGQKKAVYKATEQELRKDIEARLTLPLEKAYVGGVEKIRLEDGRSIEVNMPRAMVSGQKVRLKNQGIGGGDLYLKITIAPHGFYQLQGAEIFCELPITPVEAVLGGDIEVPTLDGWVRMKLPAGVVSGQRLRLASKGYPDGMGDRGDQLVEIKIVTPKKLSEEELEIYQKLREVERLKPRKDLPV</sequence>
<dbReference type="PANTHER" id="PTHR43096">
    <property type="entry name" value="DNAJ HOMOLOG 1, MITOCHONDRIAL-RELATED"/>
    <property type="match status" value="1"/>
</dbReference>
<dbReference type="InterPro" id="IPR036869">
    <property type="entry name" value="J_dom_sf"/>
</dbReference>
<dbReference type="InterPro" id="IPR002939">
    <property type="entry name" value="DnaJ_C"/>
</dbReference>
<accession>Q10XJ1</accession>
<protein>
    <submittedName>
        <fullName evidence="3">Chaperone DnaJ-like</fullName>
    </submittedName>
</protein>
<dbReference type="SUPFAM" id="SSF46565">
    <property type="entry name" value="Chaperone J-domain"/>
    <property type="match status" value="1"/>
</dbReference>
<keyword evidence="1" id="KW-0143">Chaperone</keyword>
<dbReference type="KEGG" id="ter:Tery_4013"/>
<proteinExistence type="predicted"/>
<dbReference type="Pfam" id="PF00226">
    <property type="entry name" value="DnaJ"/>
    <property type="match status" value="1"/>
</dbReference>
<dbReference type="GO" id="GO:0005737">
    <property type="term" value="C:cytoplasm"/>
    <property type="evidence" value="ECO:0007669"/>
    <property type="project" value="TreeGrafter"/>
</dbReference>
<dbReference type="OrthoDB" id="9779889at2"/>
<dbReference type="CDD" id="cd10747">
    <property type="entry name" value="DnaJ_C"/>
    <property type="match status" value="1"/>
</dbReference>
<evidence type="ECO:0000313" key="3">
    <source>
        <dbReference type="EMBL" id="ABG53033.1"/>
    </source>
</evidence>
<evidence type="ECO:0000256" key="1">
    <source>
        <dbReference type="ARBA" id="ARBA00023186"/>
    </source>
</evidence>
<dbReference type="PANTHER" id="PTHR43096:SF52">
    <property type="entry name" value="DNAJ HOMOLOG 1, MITOCHONDRIAL-RELATED"/>
    <property type="match status" value="1"/>
</dbReference>
<dbReference type="Pfam" id="PF01556">
    <property type="entry name" value="DnaJ_C"/>
    <property type="match status" value="1"/>
</dbReference>
<dbReference type="SUPFAM" id="SSF49493">
    <property type="entry name" value="HSP40/DnaJ peptide-binding domain"/>
    <property type="match status" value="2"/>
</dbReference>
<dbReference type="RefSeq" id="WP_011613363.1">
    <property type="nucleotide sequence ID" value="NC_008312.1"/>
</dbReference>
<name>Q10XJ1_TRIEI</name>
<organism evidence="3">
    <name type="scientific">Trichodesmium erythraeum (strain IMS101)</name>
    <dbReference type="NCBI Taxonomy" id="203124"/>
    <lineage>
        <taxon>Bacteria</taxon>
        <taxon>Bacillati</taxon>
        <taxon>Cyanobacteriota</taxon>
        <taxon>Cyanophyceae</taxon>
        <taxon>Oscillatoriophycideae</taxon>
        <taxon>Oscillatoriales</taxon>
        <taxon>Microcoleaceae</taxon>
        <taxon>Trichodesmium</taxon>
    </lineage>
</organism>
<dbReference type="InterPro" id="IPR008971">
    <property type="entry name" value="HSP40/DnaJ_pept-bd"/>
</dbReference>
<dbReference type="PROSITE" id="PS50076">
    <property type="entry name" value="DNAJ_2"/>
    <property type="match status" value="1"/>
</dbReference>
<dbReference type="PROSITE" id="PS00636">
    <property type="entry name" value="DNAJ_1"/>
    <property type="match status" value="1"/>
</dbReference>
<reference evidence="3" key="1">
    <citation type="submission" date="2006-06" db="EMBL/GenBank/DDBJ databases">
        <title>Complete sequence of Trichodesmium erythraeum IMS101.</title>
        <authorList>
            <consortium name="US DOE Joint Genome Institute"/>
            <person name="Copeland A."/>
            <person name="Lucas S."/>
            <person name="Lapidus A."/>
            <person name="Barry K."/>
            <person name="Detter J.C."/>
            <person name="Glavina del Rio T."/>
            <person name="Hammon N."/>
            <person name="Israni S."/>
            <person name="Dalin E."/>
            <person name="Tice H."/>
            <person name="Pitluck S."/>
            <person name="Kiss H."/>
            <person name="Munk A.C."/>
            <person name="Brettin T."/>
            <person name="Bruce D."/>
            <person name="Han C."/>
            <person name="Tapia R."/>
            <person name="Gilna P."/>
            <person name="Schmutz J."/>
            <person name="Larimer F."/>
            <person name="Land M."/>
            <person name="Hauser L."/>
            <person name="Kyrpides N."/>
            <person name="Kim E."/>
            <person name="Richardson P."/>
        </authorList>
    </citation>
    <scope>NUCLEOTIDE SEQUENCE [LARGE SCALE GENOMIC DNA]</scope>
    <source>
        <strain evidence="3">IMS101</strain>
    </source>
</reference>
<dbReference type="eggNOG" id="COG0484">
    <property type="taxonomic scope" value="Bacteria"/>
</dbReference>
<dbReference type="CDD" id="cd06257">
    <property type="entry name" value="DnaJ"/>
    <property type="match status" value="1"/>
</dbReference>
<dbReference type="Gene3D" id="1.10.287.110">
    <property type="entry name" value="DnaJ domain"/>
    <property type="match status" value="1"/>
</dbReference>
<evidence type="ECO:0000259" key="2">
    <source>
        <dbReference type="PROSITE" id="PS50076"/>
    </source>
</evidence>
<dbReference type="Gene3D" id="2.60.260.20">
    <property type="entry name" value="Urease metallochaperone UreE, N-terminal domain"/>
    <property type="match status" value="2"/>
</dbReference>
<dbReference type="SMART" id="SM00271">
    <property type="entry name" value="DnaJ"/>
    <property type="match status" value="1"/>
</dbReference>
<gene>
    <name evidence="3" type="ordered locus">Tery_4013</name>
</gene>
<dbReference type="GO" id="GO:0051082">
    <property type="term" value="F:unfolded protein binding"/>
    <property type="evidence" value="ECO:0007669"/>
    <property type="project" value="InterPro"/>
</dbReference>
<dbReference type="EMBL" id="CP000393">
    <property type="protein sequence ID" value="ABG53033.1"/>
    <property type="molecule type" value="Genomic_DNA"/>
</dbReference>
<dbReference type="STRING" id="203124.Tery_4013"/>
<dbReference type="InterPro" id="IPR018253">
    <property type="entry name" value="DnaJ_domain_CS"/>
</dbReference>
<dbReference type="InterPro" id="IPR001623">
    <property type="entry name" value="DnaJ_domain"/>
</dbReference>
<feature type="domain" description="J" evidence="2">
    <location>
        <begin position="6"/>
        <end position="71"/>
    </location>
</feature>
<dbReference type="HOGENOM" id="CLU_017633_0_0_3"/>